<dbReference type="PRINTS" id="PR00973">
    <property type="entry name" value="RIBOSOMALS17"/>
</dbReference>
<gene>
    <name evidence="6 8" type="primary">rpsQ</name>
    <name evidence="8" type="ORF">IAC75_02485</name>
</gene>
<dbReference type="CDD" id="cd00364">
    <property type="entry name" value="Ribosomal_uS17"/>
    <property type="match status" value="1"/>
</dbReference>
<dbReference type="InterPro" id="IPR019984">
    <property type="entry name" value="Ribosomal_uS17_bact/chlr"/>
</dbReference>
<dbReference type="NCBIfam" id="TIGR03635">
    <property type="entry name" value="uS17_bact"/>
    <property type="match status" value="1"/>
</dbReference>
<dbReference type="SUPFAM" id="SSF50249">
    <property type="entry name" value="Nucleic acid-binding proteins"/>
    <property type="match status" value="1"/>
</dbReference>
<evidence type="ECO:0000256" key="7">
    <source>
        <dbReference type="RuleBase" id="RU003872"/>
    </source>
</evidence>
<dbReference type="PANTHER" id="PTHR10744">
    <property type="entry name" value="40S RIBOSOMAL PROTEIN S11 FAMILY MEMBER"/>
    <property type="match status" value="1"/>
</dbReference>
<evidence type="ECO:0000256" key="3">
    <source>
        <dbReference type="ARBA" id="ARBA00022884"/>
    </source>
</evidence>
<dbReference type="NCBIfam" id="NF004123">
    <property type="entry name" value="PRK05610.1"/>
    <property type="match status" value="1"/>
</dbReference>
<comment type="similarity">
    <text evidence="1 6 7">Belongs to the universal ribosomal protein uS17 family.</text>
</comment>
<reference evidence="8" key="1">
    <citation type="submission" date="2020-10" db="EMBL/GenBank/DDBJ databases">
        <authorList>
            <person name="Gilroy R."/>
        </authorList>
    </citation>
    <scope>NUCLEOTIDE SEQUENCE</scope>
    <source>
        <strain evidence="8">10669</strain>
    </source>
</reference>
<dbReference type="InterPro" id="IPR000266">
    <property type="entry name" value="Ribosomal_uS17"/>
</dbReference>
<dbReference type="PROSITE" id="PS00056">
    <property type="entry name" value="RIBOSOMAL_S17"/>
    <property type="match status" value="1"/>
</dbReference>
<proteinExistence type="inferred from homology"/>
<dbReference type="GO" id="GO:0019843">
    <property type="term" value="F:rRNA binding"/>
    <property type="evidence" value="ECO:0007669"/>
    <property type="project" value="UniProtKB-UniRule"/>
</dbReference>
<comment type="subunit">
    <text evidence="6">Part of the 30S ribosomal subunit.</text>
</comment>
<dbReference type="InterPro" id="IPR012340">
    <property type="entry name" value="NA-bd_OB-fold"/>
</dbReference>
<evidence type="ECO:0000256" key="4">
    <source>
        <dbReference type="ARBA" id="ARBA00022980"/>
    </source>
</evidence>
<evidence type="ECO:0000256" key="1">
    <source>
        <dbReference type="ARBA" id="ARBA00010254"/>
    </source>
</evidence>
<keyword evidence="2 6" id="KW-0699">rRNA-binding</keyword>
<dbReference type="PANTHER" id="PTHR10744:SF1">
    <property type="entry name" value="SMALL RIBOSOMAL SUBUNIT PROTEIN US17M"/>
    <property type="match status" value="1"/>
</dbReference>
<keyword evidence="4 6" id="KW-0689">Ribosomal protein</keyword>
<evidence type="ECO:0000313" key="8">
    <source>
        <dbReference type="EMBL" id="HIV04001.1"/>
    </source>
</evidence>
<accession>A0A9D1T1S2</accession>
<name>A0A9D1T1S2_9BACT</name>
<dbReference type="Proteomes" id="UP000886812">
    <property type="component" value="Unassembled WGS sequence"/>
</dbReference>
<dbReference type="AlphaFoldDB" id="A0A9D1T1S2"/>
<dbReference type="GO" id="GO:0003735">
    <property type="term" value="F:structural constituent of ribosome"/>
    <property type="evidence" value="ECO:0007669"/>
    <property type="project" value="UniProtKB-UniRule"/>
</dbReference>
<dbReference type="HAMAP" id="MF_01345_B">
    <property type="entry name" value="Ribosomal_uS17_B"/>
    <property type="match status" value="1"/>
</dbReference>
<sequence length="95" mass="10914">MSEEQNRSSRKTLTGVVTSKTGDKSIKVTYFYKMPHPIFRKEIKRKTVIHAHDEKNECNVGDKVEIMETRPLSKLKRFRVVRVVEAAKIIGQAAV</sequence>
<dbReference type="Gene3D" id="2.40.50.140">
    <property type="entry name" value="Nucleic acid-binding proteins"/>
    <property type="match status" value="1"/>
</dbReference>
<evidence type="ECO:0000256" key="6">
    <source>
        <dbReference type="HAMAP-Rule" id="MF_01345"/>
    </source>
</evidence>
<reference evidence="8" key="2">
    <citation type="journal article" date="2021" name="PeerJ">
        <title>Extensive microbial diversity within the chicken gut microbiome revealed by metagenomics and culture.</title>
        <authorList>
            <person name="Gilroy R."/>
            <person name="Ravi A."/>
            <person name="Getino M."/>
            <person name="Pursley I."/>
            <person name="Horton D.L."/>
            <person name="Alikhan N.F."/>
            <person name="Baker D."/>
            <person name="Gharbi K."/>
            <person name="Hall N."/>
            <person name="Watson M."/>
            <person name="Adriaenssens E.M."/>
            <person name="Foster-Nyarko E."/>
            <person name="Jarju S."/>
            <person name="Secka A."/>
            <person name="Antonio M."/>
            <person name="Oren A."/>
            <person name="Chaudhuri R.R."/>
            <person name="La Ragione R."/>
            <person name="Hildebrand F."/>
            <person name="Pallen M.J."/>
        </authorList>
    </citation>
    <scope>NUCLEOTIDE SEQUENCE</scope>
    <source>
        <strain evidence="8">10669</strain>
    </source>
</reference>
<dbReference type="GO" id="GO:0006412">
    <property type="term" value="P:translation"/>
    <property type="evidence" value="ECO:0007669"/>
    <property type="project" value="UniProtKB-UniRule"/>
</dbReference>
<dbReference type="GO" id="GO:0022627">
    <property type="term" value="C:cytosolic small ribosomal subunit"/>
    <property type="evidence" value="ECO:0007669"/>
    <property type="project" value="UniProtKB-UniRule"/>
</dbReference>
<evidence type="ECO:0000256" key="2">
    <source>
        <dbReference type="ARBA" id="ARBA00022730"/>
    </source>
</evidence>
<keyword evidence="5 6" id="KW-0687">Ribonucleoprotein</keyword>
<comment type="caution">
    <text evidence="8">The sequence shown here is derived from an EMBL/GenBank/DDBJ whole genome shotgun (WGS) entry which is preliminary data.</text>
</comment>
<keyword evidence="3 6" id="KW-0694">RNA-binding</keyword>
<protein>
    <recommendedName>
        <fullName evidence="6">Small ribosomal subunit protein uS17</fullName>
    </recommendedName>
</protein>
<organism evidence="8 9">
    <name type="scientific">Candidatus Spyradosoma merdigallinarum</name>
    <dbReference type="NCBI Taxonomy" id="2840950"/>
    <lineage>
        <taxon>Bacteria</taxon>
        <taxon>Pseudomonadati</taxon>
        <taxon>Verrucomicrobiota</taxon>
        <taxon>Opitutia</taxon>
        <taxon>Opitutia incertae sedis</taxon>
        <taxon>Candidatus Spyradosoma</taxon>
    </lineage>
</organism>
<dbReference type="InterPro" id="IPR019979">
    <property type="entry name" value="Ribosomal_uS17_CS"/>
</dbReference>
<dbReference type="Pfam" id="PF00366">
    <property type="entry name" value="Ribosomal_S17"/>
    <property type="match status" value="1"/>
</dbReference>
<comment type="function">
    <text evidence="6">One of the primary rRNA binding proteins, it binds specifically to the 5'-end of 16S ribosomal RNA.</text>
</comment>
<dbReference type="EMBL" id="DVOG01000064">
    <property type="protein sequence ID" value="HIV04001.1"/>
    <property type="molecule type" value="Genomic_DNA"/>
</dbReference>
<evidence type="ECO:0000256" key="5">
    <source>
        <dbReference type="ARBA" id="ARBA00023274"/>
    </source>
</evidence>
<evidence type="ECO:0000313" key="9">
    <source>
        <dbReference type="Proteomes" id="UP000886812"/>
    </source>
</evidence>